<reference evidence="2" key="1">
    <citation type="submission" date="2015-08" db="UniProtKB">
        <authorList>
            <consortium name="WormBaseParasite"/>
        </authorList>
    </citation>
    <scope>IDENTIFICATION</scope>
</reference>
<name>A0A0K0EMS4_STRER</name>
<dbReference type="WBParaSite" id="SSTP_0001076500.1">
    <property type="protein sequence ID" value="SSTP_0001076500.1"/>
    <property type="gene ID" value="SSTP_0001076500"/>
</dbReference>
<dbReference type="PANTHER" id="PTHR10492:SF57">
    <property type="entry name" value="ATP-DEPENDENT DNA HELICASE"/>
    <property type="match status" value="1"/>
</dbReference>
<dbReference type="InterPro" id="IPR049163">
    <property type="entry name" value="Pif1-like_2B_dom"/>
</dbReference>
<protein>
    <submittedName>
        <fullName evidence="2">ATP-dependent DNA helicase</fullName>
    </submittedName>
</protein>
<dbReference type="STRING" id="6248.A0A0K0EMS4"/>
<dbReference type="PANTHER" id="PTHR10492">
    <property type="match status" value="1"/>
</dbReference>
<feature type="domain" description="DNA helicase Pif1-like 2B" evidence="1">
    <location>
        <begin position="126"/>
        <end position="168"/>
    </location>
</feature>
<accession>A0A0K0EMS4</accession>
<organism evidence="2">
    <name type="scientific">Strongyloides stercoralis</name>
    <name type="common">Threadworm</name>
    <dbReference type="NCBI Taxonomy" id="6248"/>
    <lineage>
        <taxon>Eukaryota</taxon>
        <taxon>Metazoa</taxon>
        <taxon>Ecdysozoa</taxon>
        <taxon>Nematoda</taxon>
        <taxon>Chromadorea</taxon>
        <taxon>Rhabditida</taxon>
        <taxon>Tylenchina</taxon>
        <taxon>Panagrolaimomorpha</taxon>
        <taxon>Strongyloidoidea</taxon>
        <taxon>Strongyloididae</taxon>
        <taxon>Strongyloides</taxon>
    </lineage>
</organism>
<evidence type="ECO:0000259" key="1">
    <source>
        <dbReference type="Pfam" id="PF21530"/>
    </source>
</evidence>
<proteinExistence type="predicted"/>
<evidence type="ECO:0000313" key="2">
    <source>
        <dbReference type="WBParaSite" id="SSTP_0001076500.1"/>
    </source>
</evidence>
<dbReference type="AlphaFoldDB" id="A0A0K0EMS4"/>
<dbReference type="InterPro" id="IPR027417">
    <property type="entry name" value="P-loop_NTPase"/>
</dbReference>
<sequence>MRTENGEKEFAQFLLQIGNGERYNPATSYQLDGRMDNYAFINIPKTMIFEGDDNRFIEEIFGRNLQSIRNKTNAAILASSNKMVNTINKNVMDKYFKEQETYFSDDNLYFENDFQQNAEDLGITSELLNTFNQSGFPLHNLTIAKGCILMCLRNLNIKEGLCNGTRIIYKETVESRDKMEKLLKCESLDGTKTFLIPQILHTPVDLKIAIPFTRYQ</sequence>
<dbReference type="Pfam" id="PF21530">
    <property type="entry name" value="Pif1_2B_dom"/>
    <property type="match status" value="1"/>
</dbReference>
<dbReference type="SUPFAM" id="SSF52540">
    <property type="entry name" value="P-loop containing nucleoside triphosphate hydrolases"/>
    <property type="match status" value="1"/>
</dbReference>